<dbReference type="PANTHER" id="PTHR43834">
    <property type="entry name" value="GTPASE DER"/>
    <property type="match status" value="1"/>
</dbReference>
<dbReference type="Gene3D" id="3.30.300.20">
    <property type="match status" value="1"/>
</dbReference>
<dbReference type="GO" id="GO:0043022">
    <property type="term" value="F:ribosome binding"/>
    <property type="evidence" value="ECO:0007669"/>
    <property type="project" value="TreeGrafter"/>
</dbReference>
<dbReference type="Pfam" id="PF01926">
    <property type="entry name" value="MMR_HSR1"/>
    <property type="match status" value="2"/>
</dbReference>
<name>A0A9X7Z5Y5_9BACL</name>
<dbReference type="GO" id="GO:0042254">
    <property type="term" value="P:ribosome biogenesis"/>
    <property type="evidence" value="ECO:0007669"/>
    <property type="project" value="UniProtKB-KW"/>
</dbReference>
<evidence type="ECO:0000256" key="7">
    <source>
        <dbReference type="ARBA" id="ARBA00032345"/>
    </source>
</evidence>
<evidence type="ECO:0000313" key="14">
    <source>
        <dbReference type="Proteomes" id="UP000663505"/>
    </source>
</evidence>
<keyword evidence="5 9" id="KW-0547">Nucleotide-binding</keyword>
<dbReference type="EMBL" id="CP071182">
    <property type="protein sequence ID" value="QSO45740.1"/>
    <property type="molecule type" value="Genomic_DNA"/>
</dbReference>
<dbReference type="GO" id="GO:0005525">
    <property type="term" value="F:GTP binding"/>
    <property type="evidence" value="ECO:0007669"/>
    <property type="project" value="UniProtKB-UniRule"/>
</dbReference>
<feature type="binding site" evidence="9">
    <location>
        <begin position="57"/>
        <end position="61"/>
    </location>
    <ligand>
        <name>GTP</name>
        <dbReference type="ChEBI" id="CHEBI:37565"/>
        <label>1</label>
    </ligand>
</feature>
<feature type="binding site" evidence="9">
    <location>
        <begin position="120"/>
        <end position="123"/>
    </location>
    <ligand>
        <name>GTP</name>
        <dbReference type="ChEBI" id="CHEBI:37565"/>
        <label>1</label>
    </ligand>
</feature>
<dbReference type="PRINTS" id="PR00326">
    <property type="entry name" value="GTP1OBG"/>
</dbReference>
<evidence type="ECO:0000256" key="11">
    <source>
        <dbReference type="RuleBase" id="RU004481"/>
    </source>
</evidence>
<comment type="similarity">
    <text evidence="1 9 10 11">Belongs to the TRAFAC class TrmE-Era-EngA-EngB-Septin-like GTPase superfamily. EngA (Der) GTPase family.</text>
</comment>
<evidence type="ECO:0000259" key="12">
    <source>
        <dbReference type="PROSITE" id="PS51712"/>
    </source>
</evidence>
<proteinExistence type="inferred from homology"/>
<evidence type="ECO:0000256" key="6">
    <source>
        <dbReference type="ARBA" id="ARBA00023134"/>
    </source>
</evidence>
<feature type="binding site" evidence="9">
    <location>
        <begin position="295"/>
        <end position="298"/>
    </location>
    <ligand>
        <name>GTP</name>
        <dbReference type="ChEBI" id="CHEBI:37565"/>
        <label>2</label>
    </ligand>
</feature>
<keyword evidence="3 9" id="KW-0690">Ribosome biogenesis</keyword>
<feature type="domain" description="EngA-type G" evidence="12">
    <location>
        <begin position="4"/>
        <end position="168"/>
    </location>
</feature>
<evidence type="ECO:0000256" key="4">
    <source>
        <dbReference type="ARBA" id="ARBA00022737"/>
    </source>
</evidence>
<dbReference type="NCBIfam" id="TIGR03594">
    <property type="entry name" value="GTPase_EngA"/>
    <property type="match status" value="1"/>
</dbReference>
<dbReference type="Gene3D" id="3.40.50.300">
    <property type="entry name" value="P-loop containing nucleotide triphosphate hydrolases"/>
    <property type="match status" value="2"/>
</dbReference>
<keyword evidence="4 11" id="KW-0677">Repeat</keyword>
<dbReference type="PANTHER" id="PTHR43834:SF6">
    <property type="entry name" value="GTPASE DER"/>
    <property type="match status" value="1"/>
</dbReference>
<dbReference type="InterPro" id="IPR016484">
    <property type="entry name" value="GTPase_Der"/>
</dbReference>
<evidence type="ECO:0000256" key="1">
    <source>
        <dbReference type="ARBA" id="ARBA00008279"/>
    </source>
</evidence>
<evidence type="ECO:0000256" key="9">
    <source>
        <dbReference type="HAMAP-Rule" id="MF_00195"/>
    </source>
</evidence>
<dbReference type="AlphaFoldDB" id="A0A9X7Z5Y5"/>
<dbReference type="NCBIfam" id="TIGR00231">
    <property type="entry name" value="small_GTP"/>
    <property type="match status" value="2"/>
</dbReference>
<dbReference type="PROSITE" id="PS51712">
    <property type="entry name" value="G_ENGA"/>
    <property type="match status" value="2"/>
</dbReference>
<dbReference type="InterPro" id="IPR032859">
    <property type="entry name" value="KH_dom-like"/>
</dbReference>
<dbReference type="CDD" id="cd01894">
    <property type="entry name" value="EngA1"/>
    <property type="match status" value="1"/>
</dbReference>
<dbReference type="PIRSF" id="PIRSF006485">
    <property type="entry name" value="GTP-binding_EngA"/>
    <property type="match status" value="1"/>
</dbReference>
<dbReference type="InterPro" id="IPR031166">
    <property type="entry name" value="G_ENGA"/>
</dbReference>
<feature type="domain" description="EngA-type G" evidence="12">
    <location>
        <begin position="177"/>
        <end position="352"/>
    </location>
</feature>
<dbReference type="InterPro" id="IPR027417">
    <property type="entry name" value="P-loop_NTPase"/>
</dbReference>
<evidence type="ECO:0000313" key="13">
    <source>
        <dbReference type="EMBL" id="QSO45740.1"/>
    </source>
</evidence>
<dbReference type="SUPFAM" id="SSF52540">
    <property type="entry name" value="P-loop containing nucleoside triphosphate hydrolases"/>
    <property type="match status" value="2"/>
</dbReference>
<protein>
    <recommendedName>
        <fullName evidence="2 9">GTPase Der</fullName>
    </recommendedName>
    <alternativeName>
        <fullName evidence="7 9">GTP-binding protein EngA</fullName>
    </alternativeName>
</protein>
<dbReference type="Proteomes" id="UP000663505">
    <property type="component" value="Chromosome"/>
</dbReference>
<dbReference type="KEGG" id="afx:JZ786_14410"/>
<sequence length="438" mass="48698">MALPVVAIVGRANVGKSTLFNRIVGERISIVEDVPGVTRDRLYAQADWNGRNFLLIDTGGIELADADEVSNLIRVQAELAIDEAEVIVFLVDGRSGLTSADHDVARLLRRSGKPVVLGVNKIDHPNHLASVYDFYELGFQEPIGISSEHGHGTGDLLDAVVEHLPATEEETYDEDVIRIALIGRPNVGKSSLVNALLGSERVMVSPEAGTTRDAVDSPLEFDGQRFVLIDTAGIRRRGKVYERIEKYSVIRALRAIERADVVFVVLDGETGIIEQDKKIAGYAVEAGRAIGILVNKWDAVEKDDKTSQRVTDEIREQFPFMRWAPVQFVSARTGQRINRILPLAIEISNNHALRIPTSTLNTVIEEATTSVTPPSDRGNRLRIYYATQVATKPPMFAMFVNRAELFHFSYQRYIENQLRKSFELSGTPIRIVARNRSN</sequence>
<comment type="subunit">
    <text evidence="9">Associates with the 50S ribosomal subunit.</text>
</comment>
<dbReference type="FunFam" id="3.40.50.300:FF:000040">
    <property type="entry name" value="GTPase Der"/>
    <property type="match status" value="1"/>
</dbReference>
<dbReference type="CDD" id="cd01895">
    <property type="entry name" value="EngA2"/>
    <property type="match status" value="1"/>
</dbReference>
<keyword evidence="6 9" id="KW-0342">GTP-binding</keyword>
<reference evidence="13 14" key="1">
    <citation type="submission" date="2021-02" db="EMBL/GenBank/DDBJ databases">
        <title>Alicyclobacillus curvatus sp. nov. and Alicyclobacillus mengziensis sp. nov., two acidophilic bacteria isolated from acid mine drainage.</title>
        <authorList>
            <person name="Huang Y."/>
        </authorList>
    </citation>
    <scope>NUCLEOTIDE SEQUENCE [LARGE SCALE GENOMIC DNA]</scope>
    <source>
        <strain evidence="13 14">S30H14</strain>
    </source>
</reference>
<dbReference type="InterPro" id="IPR015946">
    <property type="entry name" value="KH_dom-like_a/b"/>
</dbReference>
<dbReference type="InterPro" id="IPR006073">
    <property type="entry name" value="GTP-bd"/>
</dbReference>
<comment type="function">
    <text evidence="8 9 11">GTPase that plays an essential role in the late steps of ribosome biogenesis.</text>
</comment>
<dbReference type="RefSeq" id="WP_206655109.1">
    <property type="nucleotide sequence ID" value="NZ_CP071182.1"/>
</dbReference>
<dbReference type="FunFam" id="3.30.300.20:FF:000004">
    <property type="entry name" value="GTPase Der"/>
    <property type="match status" value="1"/>
</dbReference>
<feature type="binding site" evidence="9">
    <location>
        <begin position="230"/>
        <end position="234"/>
    </location>
    <ligand>
        <name>GTP</name>
        <dbReference type="ChEBI" id="CHEBI:37565"/>
        <label>2</label>
    </ligand>
</feature>
<accession>A0A9X7Z5Y5</accession>
<evidence type="ECO:0000256" key="5">
    <source>
        <dbReference type="ARBA" id="ARBA00022741"/>
    </source>
</evidence>
<dbReference type="HAMAP" id="MF_00195">
    <property type="entry name" value="GTPase_Der"/>
    <property type="match status" value="1"/>
</dbReference>
<dbReference type="InterPro" id="IPR005225">
    <property type="entry name" value="Small_GTP-bd"/>
</dbReference>
<feature type="binding site" evidence="9">
    <location>
        <begin position="10"/>
        <end position="17"/>
    </location>
    <ligand>
        <name>GTP</name>
        <dbReference type="ChEBI" id="CHEBI:37565"/>
        <label>1</label>
    </ligand>
</feature>
<dbReference type="Pfam" id="PF14714">
    <property type="entry name" value="KH_dom-like"/>
    <property type="match status" value="1"/>
</dbReference>
<gene>
    <name evidence="9 13" type="primary">der</name>
    <name evidence="13" type="ORF">JZ786_14410</name>
</gene>
<evidence type="ECO:0000256" key="8">
    <source>
        <dbReference type="ARBA" id="ARBA00053470"/>
    </source>
</evidence>
<feature type="binding site" evidence="9">
    <location>
        <begin position="183"/>
        <end position="190"/>
    </location>
    <ligand>
        <name>GTP</name>
        <dbReference type="ChEBI" id="CHEBI:37565"/>
        <label>2</label>
    </ligand>
</feature>
<organism evidence="13 14">
    <name type="scientific">Alicyclobacillus mengziensis</name>
    <dbReference type="NCBI Taxonomy" id="2931921"/>
    <lineage>
        <taxon>Bacteria</taxon>
        <taxon>Bacillati</taxon>
        <taxon>Bacillota</taxon>
        <taxon>Bacilli</taxon>
        <taxon>Bacillales</taxon>
        <taxon>Alicyclobacillaceae</taxon>
        <taxon>Alicyclobacillus</taxon>
    </lineage>
</organism>
<evidence type="ECO:0000256" key="10">
    <source>
        <dbReference type="PROSITE-ProRule" id="PRU01049"/>
    </source>
</evidence>
<evidence type="ECO:0000256" key="2">
    <source>
        <dbReference type="ARBA" id="ARBA00020953"/>
    </source>
</evidence>
<keyword evidence="14" id="KW-1185">Reference proteome</keyword>
<evidence type="ECO:0000256" key="3">
    <source>
        <dbReference type="ARBA" id="ARBA00022517"/>
    </source>
</evidence>
<dbReference type="FunFam" id="3.40.50.300:FF:000057">
    <property type="entry name" value="GTPase Der"/>
    <property type="match status" value="1"/>
</dbReference>